<feature type="transmembrane region" description="Helical" evidence="4">
    <location>
        <begin position="283"/>
        <end position="303"/>
    </location>
</feature>
<evidence type="ECO:0000256" key="1">
    <source>
        <dbReference type="ARBA" id="ARBA00022692"/>
    </source>
</evidence>
<feature type="transmembrane region" description="Helical" evidence="4">
    <location>
        <begin position="217"/>
        <end position="238"/>
    </location>
</feature>
<keyword evidence="1 4" id="KW-0812">Transmembrane</keyword>
<feature type="transmembrane region" description="Helical" evidence="4">
    <location>
        <begin position="53"/>
        <end position="73"/>
    </location>
</feature>
<comment type="caution">
    <text evidence="6">The sequence shown here is derived from an EMBL/GenBank/DDBJ whole genome shotgun (WGS) entry which is preliminary data.</text>
</comment>
<feature type="transmembrane region" description="Helical" evidence="4">
    <location>
        <begin position="172"/>
        <end position="192"/>
    </location>
</feature>
<dbReference type="PANTHER" id="PTHR23539:SF1">
    <property type="entry name" value="MAJOR FACILITATOR SUPERFAMILY (MFS) PROFILE DOMAIN-CONTAINING PROTEIN"/>
    <property type="match status" value="1"/>
</dbReference>
<organism evidence="6">
    <name type="scientific">Acidicaldus sp</name>
    <dbReference type="NCBI Taxonomy" id="1872105"/>
    <lineage>
        <taxon>Bacteria</taxon>
        <taxon>Pseudomonadati</taxon>
        <taxon>Pseudomonadota</taxon>
        <taxon>Alphaproteobacteria</taxon>
        <taxon>Acetobacterales</taxon>
        <taxon>Acetobacteraceae</taxon>
        <taxon>Acidicaldus</taxon>
    </lineage>
</organism>
<dbReference type="EMBL" id="DTQM01000199">
    <property type="protein sequence ID" value="HGC43608.1"/>
    <property type="molecule type" value="Genomic_DNA"/>
</dbReference>
<feature type="transmembrane region" description="Helical" evidence="4">
    <location>
        <begin position="80"/>
        <end position="99"/>
    </location>
</feature>
<dbReference type="PROSITE" id="PS50850">
    <property type="entry name" value="MFS"/>
    <property type="match status" value="1"/>
</dbReference>
<feature type="transmembrane region" description="Helical" evidence="4">
    <location>
        <begin position="21"/>
        <end position="41"/>
    </location>
</feature>
<feature type="transmembrane region" description="Helical" evidence="4">
    <location>
        <begin position="309"/>
        <end position="330"/>
    </location>
</feature>
<feature type="transmembrane region" description="Helical" evidence="4">
    <location>
        <begin position="111"/>
        <end position="133"/>
    </location>
</feature>
<dbReference type="InterPro" id="IPR020846">
    <property type="entry name" value="MFS_dom"/>
</dbReference>
<name>A0A8J4HC41_9PROT</name>
<proteinExistence type="predicted"/>
<feature type="domain" description="Major facilitator superfamily (MFS) profile" evidence="5">
    <location>
        <begin position="1"/>
        <end position="397"/>
    </location>
</feature>
<evidence type="ECO:0000256" key="4">
    <source>
        <dbReference type="SAM" id="Phobius"/>
    </source>
</evidence>
<evidence type="ECO:0000256" key="2">
    <source>
        <dbReference type="ARBA" id="ARBA00022989"/>
    </source>
</evidence>
<dbReference type="Pfam" id="PF07690">
    <property type="entry name" value="MFS_1"/>
    <property type="match status" value="2"/>
</dbReference>
<keyword evidence="2 4" id="KW-1133">Transmembrane helix</keyword>
<dbReference type="PANTHER" id="PTHR23539">
    <property type="entry name" value="MFS TRANSPORTER"/>
    <property type="match status" value="1"/>
</dbReference>
<evidence type="ECO:0000313" key="6">
    <source>
        <dbReference type="EMBL" id="HGC43608.1"/>
    </source>
</evidence>
<dbReference type="AlphaFoldDB" id="A0A8J4HC41"/>
<accession>A0A8J4HC41</accession>
<protein>
    <submittedName>
        <fullName evidence="6">MFS transporter</fullName>
    </submittedName>
</protein>
<feature type="transmembrane region" description="Helical" evidence="4">
    <location>
        <begin position="145"/>
        <end position="166"/>
    </location>
</feature>
<feature type="transmembrane region" description="Helical" evidence="4">
    <location>
        <begin position="342"/>
        <end position="361"/>
    </location>
</feature>
<evidence type="ECO:0000256" key="3">
    <source>
        <dbReference type="ARBA" id="ARBA00023136"/>
    </source>
</evidence>
<gene>
    <name evidence="6" type="ORF">ENY07_10375</name>
</gene>
<evidence type="ECO:0000259" key="5">
    <source>
        <dbReference type="PROSITE" id="PS50850"/>
    </source>
</evidence>
<dbReference type="Gene3D" id="1.20.1250.20">
    <property type="entry name" value="MFS general substrate transporter like domains"/>
    <property type="match status" value="2"/>
</dbReference>
<keyword evidence="3 4" id="KW-0472">Membrane</keyword>
<dbReference type="InterPro" id="IPR036259">
    <property type="entry name" value="MFS_trans_sf"/>
</dbReference>
<feature type="transmembrane region" description="Helical" evidence="4">
    <location>
        <begin position="373"/>
        <end position="393"/>
    </location>
</feature>
<sequence>MAPRRPHSPAGARSGGYALDLINFLQASVQSGFGPFIVVYLTAAHWTQKDIGFVLSVGTIALMASQVPAGALIDAMRSRRFALALATVGLMLGAALMAMAPSLPEVLLSQILHSFATSMSVPAIAALSIAIVGEREIGERMGRNARWGSIGNGLAAGAMGAVGYYISYRSVFLLAACLSLPAIAALALLPAATPHQVHRARRAESTPLNQVLFDRRLLAYAACAVFFQLSNAAMLQLVGAEMTRRSGTRASLIIAAAIVVPQVVVALFSPLTGRLAGVWGRKILLVLGFAALPLRALAFAIVATPGLVLVLQILDGVAGTAYGVLTPLIVADLSHRSGRFNVAMGVVGLAGGIGAALSTYFAGVIADDFGTRAAFLGLAASGAVATLLALLVMPETGVPERRLKPPPLYPVGA</sequence>
<feature type="transmembrane region" description="Helical" evidence="4">
    <location>
        <begin position="250"/>
        <end position="271"/>
    </location>
</feature>
<dbReference type="SUPFAM" id="SSF103473">
    <property type="entry name" value="MFS general substrate transporter"/>
    <property type="match status" value="1"/>
</dbReference>
<dbReference type="GO" id="GO:0022857">
    <property type="term" value="F:transmembrane transporter activity"/>
    <property type="evidence" value="ECO:0007669"/>
    <property type="project" value="InterPro"/>
</dbReference>
<dbReference type="InterPro" id="IPR011701">
    <property type="entry name" value="MFS"/>
</dbReference>
<reference evidence="6" key="1">
    <citation type="journal article" date="2020" name="mSystems">
        <title>Genome- and Community-Level Interaction Insights into Carbon Utilization and Element Cycling Functions of Hydrothermarchaeota in Hydrothermal Sediment.</title>
        <authorList>
            <person name="Zhou Z."/>
            <person name="Liu Y."/>
            <person name="Xu W."/>
            <person name="Pan J."/>
            <person name="Luo Z.H."/>
            <person name="Li M."/>
        </authorList>
    </citation>
    <scope>NUCLEOTIDE SEQUENCE</scope>
    <source>
        <strain evidence="6">SpSt-997</strain>
    </source>
</reference>